<gene>
    <name evidence="2" type="ORF">CIMG_08866</name>
</gene>
<protein>
    <submittedName>
        <fullName evidence="2">Uncharacterized protein</fullName>
    </submittedName>
</protein>
<reference evidence="3" key="1">
    <citation type="journal article" date="2009" name="Genome Res.">
        <title>Comparative genomic analyses of the human fungal pathogens Coccidioides and their relatives.</title>
        <authorList>
            <person name="Sharpton T.J."/>
            <person name="Stajich J.E."/>
            <person name="Rounsley S.D."/>
            <person name="Gardner M.J."/>
            <person name="Wortman J.R."/>
            <person name="Jordar V.S."/>
            <person name="Maiti R."/>
            <person name="Kodira C.D."/>
            <person name="Neafsey D.E."/>
            <person name="Zeng Q."/>
            <person name="Hung C.-Y."/>
            <person name="McMahan C."/>
            <person name="Muszewska A."/>
            <person name="Grynberg M."/>
            <person name="Mandel M.A."/>
            <person name="Kellner E.M."/>
            <person name="Barker B.M."/>
            <person name="Galgiani J.N."/>
            <person name="Orbach M.J."/>
            <person name="Kirkland T.N."/>
            <person name="Cole G.T."/>
            <person name="Henn M.R."/>
            <person name="Birren B.W."/>
            <person name="Taylor J.W."/>
        </authorList>
    </citation>
    <scope>NUCLEOTIDE SEQUENCE [LARGE SCALE GENOMIC DNA]</scope>
    <source>
        <strain evidence="3">RS</strain>
    </source>
</reference>
<name>A0A0E1S1G8_COCIM</name>
<evidence type="ECO:0000313" key="3">
    <source>
        <dbReference type="Proteomes" id="UP000001261"/>
    </source>
</evidence>
<proteinExistence type="predicted"/>
<feature type="compositionally biased region" description="Low complexity" evidence="1">
    <location>
        <begin position="9"/>
        <end position="18"/>
    </location>
</feature>
<dbReference type="VEuPathDB" id="FungiDB:CIMG_08866"/>
<dbReference type="GeneID" id="4560542"/>
<keyword evidence="3" id="KW-1185">Reference proteome</keyword>
<dbReference type="RefSeq" id="XP_001241703.2">
    <property type="nucleotide sequence ID" value="XM_001241702.2"/>
</dbReference>
<feature type="region of interest" description="Disordered" evidence="1">
    <location>
        <begin position="9"/>
        <end position="29"/>
    </location>
</feature>
<dbReference type="KEGG" id="cim:CIMG_08866"/>
<dbReference type="EMBL" id="GG704913">
    <property type="protein sequence ID" value="EAS30120.2"/>
    <property type="molecule type" value="Genomic_DNA"/>
</dbReference>
<dbReference type="InParanoid" id="A0A0E1S1G8"/>
<dbReference type="AlphaFoldDB" id="A0A0E1S1G8"/>
<evidence type="ECO:0000256" key="1">
    <source>
        <dbReference type="SAM" id="MobiDB-lite"/>
    </source>
</evidence>
<organism evidence="2 3">
    <name type="scientific">Coccidioides immitis (strain RS)</name>
    <name type="common">Valley fever fungus</name>
    <dbReference type="NCBI Taxonomy" id="246410"/>
    <lineage>
        <taxon>Eukaryota</taxon>
        <taxon>Fungi</taxon>
        <taxon>Dikarya</taxon>
        <taxon>Ascomycota</taxon>
        <taxon>Pezizomycotina</taxon>
        <taxon>Eurotiomycetes</taxon>
        <taxon>Eurotiomycetidae</taxon>
        <taxon>Onygenales</taxon>
        <taxon>Onygenaceae</taxon>
        <taxon>Coccidioides</taxon>
    </lineage>
</organism>
<evidence type="ECO:0000313" key="2">
    <source>
        <dbReference type="EMBL" id="EAS30120.2"/>
    </source>
</evidence>
<dbReference type="Proteomes" id="UP000001261">
    <property type="component" value="Unassembled WGS sequence"/>
</dbReference>
<sequence>MPAILAAAAKPPAAESPAQSRNASPPVGSRAVIGQCEVGCFVRKVRKSKIAMSSSAANQVAGSRTQPLGYLRMKPQHVVDIANAGTADNGVTGIIPCDLRLGIGDHSHSRGLGAYLGLFARRVAAGD</sequence>
<reference evidence="3" key="2">
    <citation type="journal article" date="2010" name="Genome Res.">
        <title>Population genomic sequencing of Coccidioides fungi reveals recent hybridization and transposon control.</title>
        <authorList>
            <person name="Neafsey D.E."/>
            <person name="Barker B.M."/>
            <person name="Sharpton T.J."/>
            <person name="Stajich J.E."/>
            <person name="Park D.J."/>
            <person name="Whiston E."/>
            <person name="Hung C.-Y."/>
            <person name="McMahan C."/>
            <person name="White J."/>
            <person name="Sykes S."/>
            <person name="Heiman D."/>
            <person name="Young S."/>
            <person name="Zeng Q."/>
            <person name="Abouelleil A."/>
            <person name="Aftuck L."/>
            <person name="Bessette D."/>
            <person name="Brown A."/>
            <person name="FitzGerald M."/>
            <person name="Lui A."/>
            <person name="Macdonald J.P."/>
            <person name="Priest M."/>
            <person name="Orbach M.J."/>
            <person name="Galgiani J.N."/>
            <person name="Kirkland T.N."/>
            <person name="Cole G.T."/>
            <person name="Birren B.W."/>
            <person name="Henn M.R."/>
            <person name="Taylor J.W."/>
            <person name="Rounsley S.D."/>
        </authorList>
    </citation>
    <scope>GENOME REANNOTATION</scope>
    <source>
        <strain evidence="3">RS</strain>
    </source>
</reference>
<accession>A0A0E1S1G8</accession>